<dbReference type="SUPFAM" id="SSF55785">
    <property type="entry name" value="PYP-like sensor domain (PAS domain)"/>
    <property type="match status" value="10"/>
</dbReference>
<dbReference type="PROSITE" id="PS50109">
    <property type="entry name" value="HIS_KIN"/>
    <property type="match status" value="1"/>
</dbReference>
<evidence type="ECO:0000256" key="6">
    <source>
        <dbReference type="SAM" id="MobiDB-lite"/>
    </source>
</evidence>
<organism evidence="10 11">
    <name type="scientific">Kaistia dalseonensis</name>
    <dbReference type="NCBI Taxonomy" id="410840"/>
    <lineage>
        <taxon>Bacteria</taxon>
        <taxon>Pseudomonadati</taxon>
        <taxon>Pseudomonadota</taxon>
        <taxon>Alphaproteobacteria</taxon>
        <taxon>Hyphomicrobiales</taxon>
        <taxon>Kaistiaceae</taxon>
        <taxon>Kaistia</taxon>
    </lineage>
</organism>
<feature type="domain" description="PAC" evidence="9">
    <location>
        <begin position="996"/>
        <end position="1045"/>
    </location>
</feature>
<feature type="compositionally biased region" description="Basic and acidic residues" evidence="6">
    <location>
        <begin position="9"/>
        <end position="23"/>
    </location>
</feature>
<dbReference type="InterPro" id="IPR000700">
    <property type="entry name" value="PAS-assoc_C"/>
</dbReference>
<comment type="catalytic activity">
    <reaction evidence="1">
        <text>ATP + protein L-histidine = ADP + protein N-phospho-L-histidine.</text>
        <dbReference type="EC" id="2.7.13.3"/>
    </reaction>
</comment>
<dbReference type="SMART" id="SM00086">
    <property type="entry name" value="PAC"/>
    <property type="match status" value="9"/>
</dbReference>
<reference evidence="10 11" key="1">
    <citation type="submission" date="2023-07" db="EMBL/GenBank/DDBJ databases">
        <title>Genomic Encyclopedia of Type Strains, Phase IV (KMG-IV): sequencing the most valuable type-strain genomes for metagenomic binning, comparative biology and taxonomic classification.</title>
        <authorList>
            <person name="Goeker M."/>
        </authorList>
    </citation>
    <scope>NUCLEOTIDE SEQUENCE [LARGE SCALE GENOMIC DNA]</scope>
    <source>
        <strain evidence="10 11">B6-8</strain>
    </source>
</reference>
<dbReference type="RefSeq" id="WP_266346913.1">
    <property type="nucleotide sequence ID" value="NZ_JAPKNG010000001.1"/>
</dbReference>
<dbReference type="InterPro" id="IPR036097">
    <property type="entry name" value="HisK_dim/P_sf"/>
</dbReference>
<dbReference type="InterPro" id="IPR000014">
    <property type="entry name" value="PAS"/>
</dbReference>
<dbReference type="CDD" id="cd00082">
    <property type="entry name" value="HisKA"/>
    <property type="match status" value="1"/>
</dbReference>
<dbReference type="NCBIfam" id="TIGR00229">
    <property type="entry name" value="sensory_box"/>
    <property type="match status" value="8"/>
</dbReference>
<feature type="domain" description="Histidine kinase" evidence="7">
    <location>
        <begin position="1324"/>
        <end position="1536"/>
    </location>
</feature>
<dbReference type="InterPro" id="IPR036890">
    <property type="entry name" value="HATPase_C_sf"/>
</dbReference>
<dbReference type="PANTHER" id="PTHR43304:SF1">
    <property type="entry name" value="PAC DOMAIN-CONTAINING PROTEIN"/>
    <property type="match status" value="1"/>
</dbReference>
<dbReference type="PROSITE" id="PS50113">
    <property type="entry name" value="PAC"/>
    <property type="match status" value="8"/>
</dbReference>
<feature type="domain" description="PAC" evidence="9">
    <location>
        <begin position="604"/>
        <end position="656"/>
    </location>
</feature>
<dbReference type="PRINTS" id="PR00344">
    <property type="entry name" value="BCTRLSENSOR"/>
</dbReference>
<evidence type="ECO:0000256" key="3">
    <source>
        <dbReference type="ARBA" id="ARBA00022553"/>
    </source>
</evidence>
<keyword evidence="5" id="KW-0418">Kinase</keyword>
<dbReference type="EC" id="2.7.13.3" evidence="2"/>
<accession>A0ABU0H0Y3</accession>
<proteinExistence type="predicted"/>
<feature type="domain" description="PAC" evidence="9">
    <location>
        <begin position="868"/>
        <end position="920"/>
    </location>
</feature>
<feature type="domain" description="PAS" evidence="8">
    <location>
        <begin position="1046"/>
        <end position="1117"/>
    </location>
</feature>
<dbReference type="Pfam" id="PF13426">
    <property type="entry name" value="PAS_9"/>
    <property type="match status" value="1"/>
</dbReference>
<dbReference type="SMART" id="SM00387">
    <property type="entry name" value="HATPase_c"/>
    <property type="match status" value="1"/>
</dbReference>
<feature type="domain" description="PAC" evidence="9">
    <location>
        <begin position="733"/>
        <end position="787"/>
    </location>
</feature>
<evidence type="ECO:0000256" key="4">
    <source>
        <dbReference type="ARBA" id="ARBA00022679"/>
    </source>
</evidence>
<feature type="region of interest" description="Disordered" evidence="6">
    <location>
        <begin position="1"/>
        <end position="26"/>
    </location>
</feature>
<dbReference type="Pfam" id="PF02518">
    <property type="entry name" value="HATPase_c"/>
    <property type="match status" value="1"/>
</dbReference>
<feature type="domain" description="PAC" evidence="9">
    <location>
        <begin position="339"/>
        <end position="391"/>
    </location>
</feature>
<evidence type="ECO:0000256" key="1">
    <source>
        <dbReference type="ARBA" id="ARBA00000085"/>
    </source>
</evidence>
<evidence type="ECO:0000259" key="9">
    <source>
        <dbReference type="PROSITE" id="PS50113"/>
    </source>
</evidence>
<dbReference type="InterPro" id="IPR052162">
    <property type="entry name" value="Sensor_kinase/Photoreceptor"/>
</dbReference>
<evidence type="ECO:0000313" key="10">
    <source>
        <dbReference type="EMBL" id="MDQ0435963.1"/>
    </source>
</evidence>
<feature type="domain" description="PAS" evidence="8">
    <location>
        <begin position="921"/>
        <end position="963"/>
    </location>
</feature>
<evidence type="ECO:0000259" key="7">
    <source>
        <dbReference type="PROSITE" id="PS50109"/>
    </source>
</evidence>
<feature type="domain" description="PAS" evidence="8">
    <location>
        <begin position="524"/>
        <end position="601"/>
    </location>
</feature>
<keyword evidence="4" id="KW-0808">Transferase</keyword>
<feature type="domain" description="PAC" evidence="9">
    <location>
        <begin position="1117"/>
        <end position="1171"/>
    </location>
</feature>
<feature type="region of interest" description="Disordered" evidence="6">
    <location>
        <begin position="1539"/>
        <end position="1571"/>
    </location>
</feature>
<name>A0ABU0H0Y3_9HYPH</name>
<evidence type="ECO:0000259" key="8">
    <source>
        <dbReference type="PROSITE" id="PS50112"/>
    </source>
</evidence>
<gene>
    <name evidence="10" type="ORF">QO014_000333</name>
</gene>
<feature type="domain" description="PAS" evidence="8">
    <location>
        <begin position="788"/>
        <end position="865"/>
    </location>
</feature>
<dbReference type="PANTHER" id="PTHR43304">
    <property type="entry name" value="PHYTOCHROME-LIKE PROTEIN CPH1"/>
    <property type="match status" value="1"/>
</dbReference>
<feature type="domain" description="PAS" evidence="8">
    <location>
        <begin position="1172"/>
        <end position="1249"/>
    </location>
</feature>
<dbReference type="Pfam" id="PF00512">
    <property type="entry name" value="HisKA"/>
    <property type="match status" value="1"/>
</dbReference>
<feature type="domain" description="PAS" evidence="8">
    <location>
        <begin position="392"/>
        <end position="468"/>
    </location>
</feature>
<keyword evidence="3" id="KW-0597">Phosphoprotein</keyword>
<dbReference type="PROSITE" id="PS50112">
    <property type="entry name" value="PAS"/>
    <property type="match status" value="8"/>
</dbReference>
<feature type="domain" description="PAC" evidence="9">
    <location>
        <begin position="471"/>
        <end position="523"/>
    </location>
</feature>
<dbReference type="InterPro" id="IPR035965">
    <property type="entry name" value="PAS-like_dom_sf"/>
</dbReference>
<dbReference type="InterPro" id="IPR013655">
    <property type="entry name" value="PAS_fold_3"/>
</dbReference>
<dbReference type="Gene3D" id="1.10.287.130">
    <property type="match status" value="1"/>
</dbReference>
<evidence type="ECO:0000256" key="2">
    <source>
        <dbReference type="ARBA" id="ARBA00012438"/>
    </source>
</evidence>
<dbReference type="SUPFAM" id="SSF47384">
    <property type="entry name" value="Homodimeric domain of signal transducing histidine kinase"/>
    <property type="match status" value="1"/>
</dbReference>
<dbReference type="EMBL" id="JAUSVO010000001">
    <property type="protein sequence ID" value="MDQ0435963.1"/>
    <property type="molecule type" value="Genomic_DNA"/>
</dbReference>
<dbReference type="Gene3D" id="3.30.565.10">
    <property type="entry name" value="Histidine kinase-like ATPase, C-terminal domain"/>
    <property type="match status" value="1"/>
</dbReference>
<protein>
    <recommendedName>
        <fullName evidence="2">histidine kinase</fullName>
        <ecNumber evidence="2">2.7.13.3</ecNumber>
    </recommendedName>
</protein>
<dbReference type="Gene3D" id="3.30.450.20">
    <property type="entry name" value="PAS domain"/>
    <property type="match status" value="10"/>
</dbReference>
<dbReference type="InterPro" id="IPR005467">
    <property type="entry name" value="His_kinase_dom"/>
</dbReference>
<dbReference type="InterPro" id="IPR001610">
    <property type="entry name" value="PAC"/>
</dbReference>
<evidence type="ECO:0000256" key="5">
    <source>
        <dbReference type="ARBA" id="ARBA00022777"/>
    </source>
</evidence>
<dbReference type="InterPro" id="IPR004358">
    <property type="entry name" value="Sig_transdc_His_kin-like_C"/>
</dbReference>
<dbReference type="InterPro" id="IPR003594">
    <property type="entry name" value="HATPase_dom"/>
</dbReference>
<dbReference type="InterPro" id="IPR003661">
    <property type="entry name" value="HisK_dim/P_dom"/>
</dbReference>
<feature type="domain" description="PAS" evidence="8">
    <location>
        <begin position="254"/>
        <end position="336"/>
    </location>
</feature>
<feature type="domain" description="PAS" evidence="8">
    <location>
        <begin position="657"/>
        <end position="732"/>
    </location>
</feature>
<feature type="domain" description="PAC" evidence="9">
    <location>
        <begin position="1252"/>
        <end position="1304"/>
    </location>
</feature>
<dbReference type="Proteomes" id="UP001241603">
    <property type="component" value="Unassembled WGS sequence"/>
</dbReference>
<dbReference type="SMART" id="SM00388">
    <property type="entry name" value="HisKA"/>
    <property type="match status" value="1"/>
</dbReference>
<dbReference type="Pfam" id="PF08447">
    <property type="entry name" value="PAS_3"/>
    <property type="match status" value="8"/>
</dbReference>
<sequence length="1571" mass="176615">MRGQSTAGRSERTHWRHSPRERPMTSMAGASDAEILQAARIVEGVVGNAWATDPHGRFIYVTPAALDYLDLTLATLNEPPDGASFGWKHVIHPDDYLAAAAAWRHALQTGERYVCEHRMLRPTGSYVWSKSSGQPLRDGSARIIGWYGTVLDGNAAGDVVRPANGTSAPRTNTAPDMALVHPHDRSSVDQASARAFFHGVPQVTSYRQRQPDGSYRWTELRIEPPYGASVEPGVAVAMQDQPWTTAPSIGETAEAVRAARIIENLYGGAWALDARGLFTYATPTTQTSIGMTLDDLNRSTGGADFIDGGEQGWKRTVHPDDYEQMATEFRHGLRTGTAWNVEYRILRANGDYVWHRVGARPTHDSQGRLTGWYGISLDIDVYKRTEAALRERERELSQLVNMVPSHLWCLTAEGEPTFLNQRMIDYLGMTLEDFGPSGRARLDALIAAAHPEDAPALRDALMHSLMSGEPFSLRYRLRRADGVYRWMSSRAEPLRDQAGNIVQWYALCHDIDDQMKAEQALQRSERELSQLVYMIPSHVWRLDQRGEPNFFNRRMIDFIGLDVDDLDRPNDGRLSELIGVIVHPDDVERVSAALRDSLANGETFSLNCRLRRSDGQYRWMSSRAEPLRDEAGHIVQWYGLSHDIDDQIRAEESIRLGKRELQHLIDTVPVQIWCVTPGGEPAYINKTMANYIGLKLGDFEAEGGLPSAIDKIVHPEDREALFGALSHSFATGEPFELKFRNLRWDGTYRWTEGRAEPLRDETGRIIRWYGANVDIDDMVATELALRRREGELSHLINMVPSYLWRLTAGGKPNFFNRRLAEFLGYDVSDADQPQTDRLAGLIENSVHSDDAAKVSAAFEHSIAAGERFSMKFRLRRADGVYRWMDAGADPLRDERGDIVQWFGFCHDIDEQTRLYSDVAEREARIRRLVDSDIIGIVIWDLDGTLIDANDAFLKMVRYDREDVERGINWFDMTPPDWQEVHAQEEAEELARTGKMLAREKEYFRKDGTRVPVLIGAACFEGQSQRGVAYILDLTERKRAEEALHQSKQQLEQMIDTLPINILSFAPSGRLTYASRRYHDTVGAPRVEDFEALAREIAHPEDLPVMLRRALSGFATGEPFVNRFRRLCSDGLYRWIEARAQALRDPAGAIVQWYIVSIDIEDEMRAQEALRERERFLWQLVETLPAMIDCAAPNGEPVYRSQQLREFLGYNLEELDGTGKSRLAGTLEAGVHPDDLAGVKERYAQSLTTGEPYARRHRLRRFDGVYRWVETRAGPMRDAAGTIVQWNVICLDIDSEVHAEEALRLARERLSRASQAASLAELSASIAHEVNQPLAAIIANSHACHRWLTGTPPNIERAVTTAERIIRDANRAADIVSRIRALFRQSSVVRHPTAFDGFIREACNLMSEEAMRSRIRIDIEVDAGLPPVALDRVQLQQVVINLIRNAIEAMETVDGKRALGIRARRVGEQVYTEISDLGPGLADPEKVFEPFYTTKSSGMGMGLAICRSIVEAHGGRLWVEPNTPIGAKFVFVLPVEPVPASTEQRQESHVGGGPDDGYSSNGPTPNPQSKPA</sequence>
<comment type="caution">
    <text evidence="10">The sequence shown here is derived from an EMBL/GenBank/DDBJ whole genome shotgun (WGS) entry which is preliminary data.</text>
</comment>
<keyword evidence="11" id="KW-1185">Reference proteome</keyword>
<dbReference type="SUPFAM" id="SSF55874">
    <property type="entry name" value="ATPase domain of HSP90 chaperone/DNA topoisomerase II/histidine kinase"/>
    <property type="match status" value="1"/>
</dbReference>
<dbReference type="SMART" id="SM00091">
    <property type="entry name" value="PAS"/>
    <property type="match status" value="9"/>
</dbReference>
<dbReference type="CDD" id="cd00130">
    <property type="entry name" value="PAS"/>
    <property type="match status" value="9"/>
</dbReference>
<evidence type="ECO:0000313" key="11">
    <source>
        <dbReference type="Proteomes" id="UP001241603"/>
    </source>
</evidence>